<sequence length="42" mass="5172">DKDKLLQEKDQQIQELITKLMQKEQLVEMLRFQLEIRMNGRL</sequence>
<dbReference type="AlphaFoldDB" id="Q4S9Y3"/>
<gene>
    <name evidence="1" type="ORF">GSTENG00021693001</name>
</gene>
<name>Q4S9Y3_TETNG</name>
<evidence type="ECO:0000313" key="1">
    <source>
        <dbReference type="EMBL" id="CAG02549.1"/>
    </source>
</evidence>
<reference evidence="1" key="1">
    <citation type="journal article" date="2004" name="Nature">
        <title>Genome duplication in the teleost fish Tetraodon nigroviridis reveals the early vertebrate proto-karyotype.</title>
        <authorList>
            <person name="Jaillon O."/>
            <person name="Aury J.-M."/>
            <person name="Brunet F."/>
            <person name="Petit J.-L."/>
            <person name="Stange-Thomann N."/>
            <person name="Mauceli E."/>
            <person name="Bouneau L."/>
            <person name="Fischer C."/>
            <person name="Ozouf-Costaz C."/>
            <person name="Bernot A."/>
            <person name="Nicaud S."/>
            <person name="Jaffe D."/>
            <person name="Fisher S."/>
            <person name="Lutfalla G."/>
            <person name="Dossat C."/>
            <person name="Segurens B."/>
            <person name="Dasilva C."/>
            <person name="Salanoubat M."/>
            <person name="Levy M."/>
            <person name="Boudet N."/>
            <person name="Castellano S."/>
            <person name="Anthouard V."/>
            <person name="Jubin C."/>
            <person name="Castelli V."/>
            <person name="Katinka M."/>
            <person name="Vacherie B."/>
            <person name="Biemont C."/>
            <person name="Skalli Z."/>
            <person name="Cattolico L."/>
            <person name="Poulain J."/>
            <person name="De Berardinis V."/>
            <person name="Cruaud C."/>
            <person name="Duprat S."/>
            <person name="Brottier P."/>
            <person name="Coutanceau J.-P."/>
            <person name="Gouzy J."/>
            <person name="Parra G."/>
            <person name="Lardier G."/>
            <person name="Chapple C."/>
            <person name="McKernan K.J."/>
            <person name="McEwan P."/>
            <person name="Bosak S."/>
            <person name="Kellis M."/>
            <person name="Volff J.-N."/>
            <person name="Guigo R."/>
            <person name="Zody M.C."/>
            <person name="Mesirov J."/>
            <person name="Lindblad-Toh K."/>
            <person name="Birren B."/>
            <person name="Nusbaum C."/>
            <person name="Kahn D."/>
            <person name="Robinson-Rechavi M."/>
            <person name="Laudet V."/>
            <person name="Schachter V."/>
            <person name="Quetier F."/>
            <person name="Saurin W."/>
            <person name="Scarpelli C."/>
            <person name="Wincker P."/>
            <person name="Lander E.S."/>
            <person name="Weissenbach J."/>
            <person name="Roest Crollius H."/>
        </authorList>
    </citation>
    <scope>NUCLEOTIDE SEQUENCE [LARGE SCALE GENOMIC DNA]</scope>
</reference>
<accession>Q4S9Y3</accession>
<organism evidence="1">
    <name type="scientific">Tetraodon nigroviridis</name>
    <name type="common">Spotted green pufferfish</name>
    <name type="synonym">Chelonodon nigroviridis</name>
    <dbReference type="NCBI Taxonomy" id="99883"/>
    <lineage>
        <taxon>Eukaryota</taxon>
        <taxon>Metazoa</taxon>
        <taxon>Chordata</taxon>
        <taxon>Craniata</taxon>
        <taxon>Vertebrata</taxon>
        <taxon>Euteleostomi</taxon>
        <taxon>Actinopterygii</taxon>
        <taxon>Neopterygii</taxon>
        <taxon>Teleostei</taxon>
        <taxon>Neoteleostei</taxon>
        <taxon>Acanthomorphata</taxon>
        <taxon>Eupercaria</taxon>
        <taxon>Tetraodontiformes</taxon>
        <taxon>Tetradontoidea</taxon>
        <taxon>Tetraodontidae</taxon>
        <taxon>Tetraodon</taxon>
    </lineage>
</organism>
<protein>
    <submittedName>
        <fullName evidence="1">(spotted green pufferfish) hypothetical protein</fullName>
    </submittedName>
</protein>
<proteinExistence type="predicted"/>
<dbReference type="EMBL" id="CAAE01014693">
    <property type="protein sequence ID" value="CAG02549.1"/>
    <property type="molecule type" value="Genomic_DNA"/>
</dbReference>
<feature type="non-terminal residue" evidence="1">
    <location>
        <position position="1"/>
    </location>
</feature>
<reference evidence="1" key="2">
    <citation type="submission" date="2004-02" db="EMBL/GenBank/DDBJ databases">
        <authorList>
            <consortium name="Genoscope"/>
            <consortium name="Whitehead Institute Centre for Genome Research"/>
        </authorList>
    </citation>
    <scope>NUCLEOTIDE SEQUENCE</scope>
</reference>
<dbReference type="OrthoDB" id="5837849at2759"/>
<comment type="caution">
    <text evidence="1">The sequence shown here is derived from an EMBL/GenBank/DDBJ whole genome shotgun (WGS) entry which is preliminary data.</text>
</comment>
<dbReference type="KEGG" id="tng:GSTEN00021693G001"/>
<feature type="non-terminal residue" evidence="1">
    <location>
        <position position="42"/>
    </location>
</feature>